<evidence type="ECO:0000259" key="17">
    <source>
        <dbReference type="PROSITE" id="PS50035"/>
    </source>
</evidence>
<accession>A0ABV7UK66</accession>
<keyword evidence="7" id="KW-0808">Transferase</keyword>
<dbReference type="SMART" id="SM00155">
    <property type="entry name" value="PLDc"/>
    <property type="match status" value="2"/>
</dbReference>
<keyword evidence="9" id="KW-0677">Repeat</keyword>
<evidence type="ECO:0000256" key="9">
    <source>
        <dbReference type="ARBA" id="ARBA00022737"/>
    </source>
</evidence>
<name>A0ABV7UK66_9HYPH</name>
<dbReference type="PANTHER" id="PTHR21248">
    <property type="entry name" value="CARDIOLIPIN SYNTHASE"/>
    <property type="match status" value="1"/>
</dbReference>
<keyword evidence="19" id="KW-1185">Reference proteome</keyword>
<dbReference type="InterPro" id="IPR027379">
    <property type="entry name" value="CLS_N"/>
</dbReference>
<dbReference type="InterPro" id="IPR022924">
    <property type="entry name" value="Cardiolipin_synthase"/>
</dbReference>
<dbReference type="Pfam" id="PF13091">
    <property type="entry name" value="PLDc_2"/>
    <property type="match status" value="2"/>
</dbReference>
<keyword evidence="13" id="KW-0594">Phospholipid biosynthesis</keyword>
<dbReference type="InterPro" id="IPR025202">
    <property type="entry name" value="PLD-like_dom"/>
</dbReference>
<comment type="subcellular location">
    <subcellularLocation>
        <location evidence="3">Cell membrane</location>
        <topology evidence="3">Multi-pass membrane protein</topology>
    </subcellularLocation>
    <subcellularLocation>
        <location evidence="2">Secreted</location>
    </subcellularLocation>
</comment>
<evidence type="ECO:0000256" key="13">
    <source>
        <dbReference type="ARBA" id="ARBA00023209"/>
    </source>
</evidence>
<comment type="function">
    <text evidence="1">Could be a virulence factor.</text>
</comment>
<evidence type="ECO:0000256" key="15">
    <source>
        <dbReference type="NCBIfam" id="TIGR04265"/>
    </source>
</evidence>
<feature type="domain" description="PLD phosphodiesterase" evidence="17">
    <location>
        <begin position="248"/>
        <end position="275"/>
    </location>
</feature>
<feature type="transmembrane region" description="Helical" evidence="16">
    <location>
        <begin position="60"/>
        <end position="79"/>
    </location>
</feature>
<evidence type="ECO:0000256" key="4">
    <source>
        <dbReference type="ARBA" id="ARBA00022475"/>
    </source>
</evidence>
<evidence type="ECO:0000256" key="11">
    <source>
        <dbReference type="ARBA" id="ARBA00023098"/>
    </source>
</evidence>
<dbReference type="Pfam" id="PF13396">
    <property type="entry name" value="PLDc_N"/>
    <property type="match status" value="1"/>
</dbReference>
<keyword evidence="12 16" id="KW-0472">Membrane</keyword>
<proteinExistence type="predicted"/>
<evidence type="ECO:0000313" key="18">
    <source>
        <dbReference type="EMBL" id="MFC3638932.1"/>
    </source>
</evidence>
<evidence type="ECO:0000256" key="14">
    <source>
        <dbReference type="ARBA" id="ARBA00023264"/>
    </source>
</evidence>
<organism evidence="18 19">
    <name type="scientific">Camelimonas fluminis</name>
    <dbReference type="NCBI Taxonomy" id="1576911"/>
    <lineage>
        <taxon>Bacteria</taxon>
        <taxon>Pseudomonadati</taxon>
        <taxon>Pseudomonadota</taxon>
        <taxon>Alphaproteobacteria</taxon>
        <taxon>Hyphomicrobiales</taxon>
        <taxon>Chelatococcaceae</taxon>
        <taxon>Camelimonas</taxon>
    </lineage>
</organism>
<keyword evidence="11" id="KW-0443">Lipid metabolism</keyword>
<dbReference type="CDD" id="cd09152">
    <property type="entry name" value="PLDc_EcCLS_like_1"/>
    <property type="match status" value="1"/>
</dbReference>
<keyword evidence="5" id="KW-0444">Lipid biosynthesis</keyword>
<reference evidence="19" key="1">
    <citation type="journal article" date="2019" name="Int. J. Syst. Evol. Microbiol.">
        <title>The Global Catalogue of Microorganisms (GCM) 10K type strain sequencing project: providing services to taxonomists for standard genome sequencing and annotation.</title>
        <authorList>
            <consortium name="The Broad Institute Genomics Platform"/>
            <consortium name="The Broad Institute Genome Sequencing Center for Infectious Disease"/>
            <person name="Wu L."/>
            <person name="Ma J."/>
        </authorList>
    </citation>
    <scope>NUCLEOTIDE SEQUENCE [LARGE SCALE GENOMIC DNA]</scope>
    <source>
        <strain evidence="19">KCTC 42282</strain>
    </source>
</reference>
<dbReference type="EMBL" id="JBHRYC010000082">
    <property type="protein sequence ID" value="MFC3638932.1"/>
    <property type="molecule type" value="Genomic_DNA"/>
</dbReference>
<dbReference type="RefSeq" id="WP_244643201.1">
    <property type="nucleotide sequence ID" value="NZ_BNCG01000015.1"/>
</dbReference>
<dbReference type="NCBIfam" id="TIGR04265">
    <property type="entry name" value="bac_cardiolipin"/>
    <property type="match status" value="1"/>
</dbReference>
<evidence type="ECO:0000256" key="16">
    <source>
        <dbReference type="SAM" id="Phobius"/>
    </source>
</evidence>
<evidence type="ECO:0000256" key="10">
    <source>
        <dbReference type="ARBA" id="ARBA00022989"/>
    </source>
</evidence>
<keyword evidence="8 16" id="KW-0812">Transmembrane</keyword>
<feature type="domain" description="PLD phosphodiesterase" evidence="17">
    <location>
        <begin position="426"/>
        <end position="453"/>
    </location>
</feature>
<comment type="caution">
    <text evidence="18">The sequence shown here is derived from an EMBL/GenBank/DDBJ whole genome shotgun (WGS) entry which is preliminary data.</text>
</comment>
<protein>
    <recommendedName>
        <fullName evidence="15">Cardiolipin synthase</fullName>
        <ecNumber evidence="15">2.7.8.-</ecNumber>
    </recommendedName>
</protein>
<evidence type="ECO:0000256" key="7">
    <source>
        <dbReference type="ARBA" id="ARBA00022679"/>
    </source>
</evidence>
<evidence type="ECO:0000313" key="19">
    <source>
        <dbReference type="Proteomes" id="UP001595704"/>
    </source>
</evidence>
<evidence type="ECO:0000256" key="2">
    <source>
        <dbReference type="ARBA" id="ARBA00004613"/>
    </source>
</evidence>
<evidence type="ECO:0000256" key="5">
    <source>
        <dbReference type="ARBA" id="ARBA00022516"/>
    </source>
</evidence>
<keyword evidence="14" id="KW-1208">Phospholipid metabolism</keyword>
<evidence type="ECO:0000256" key="6">
    <source>
        <dbReference type="ARBA" id="ARBA00022525"/>
    </source>
</evidence>
<dbReference type="Proteomes" id="UP001595704">
    <property type="component" value="Unassembled WGS sequence"/>
</dbReference>
<keyword evidence="10 16" id="KW-1133">Transmembrane helix</keyword>
<dbReference type="SUPFAM" id="SSF56024">
    <property type="entry name" value="Phospholipase D/nuclease"/>
    <property type="match status" value="2"/>
</dbReference>
<evidence type="ECO:0000256" key="1">
    <source>
        <dbReference type="ARBA" id="ARBA00003145"/>
    </source>
</evidence>
<gene>
    <name evidence="18" type="primary">cls</name>
    <name evidence="18" type="ORF">ACFONL_16450</name>
</gene>
<sequence length="513" mass="56172">MRRVASLPQGGRDARARRVVIRGDCPGMRTLFDLSLLILHILTVARAITRPNREPAARVAWVAVIMFLPLLGIVAYLFLGETSIGRERMRRLRAAEDRTARPDDAAFAPEFADPETLSQFALCRSIDGLAPVAGNRIVLLGNPEAPVDQPERDSNSAIDALVRDITQAIEHVHISFYIWLDDGNGGKVADALMDAARRGVRCRVIVDALGSRGFIRSARWRQLRDAGVTAVATMNDIPRLGHLAVGRVDLRNHRKIVIIDNRIAYCGSQNCADPAFRIKAKYAPWIDIFLRCEGPVVRQAQFLFLCTWIAETGEALEGLAAAGPMPERFEPGSVAQMYGTGSTTQGNVMSAAFVGAIYAAHKELIITTPYFVPDEAVLRALCAAPRRGVETTVIFPARNDSWLVACTSRSCYADLLASGVKIYEYPLGLLHAKSITIDSKIALVGSANMDRRSMQLNFENNLLLADTDVVASIRLRQQGYLGVSQPVGLDAVTSWPFRTRLVQNAVSMLGPVL</sequence>
<dbReference type="EC" id="2.7.8.-" evidence="15"/>
<keyword evidence="4" id="KW-1003">Cell membrane</keyword>
<evidence type="ECO:0000256" key="8">
    <source>
        <dbReference type="ARBA" id="ARBA00022692"/>
    </source>
</evidence>
<evidence type="ECO:0000256" key="12">
    <source>
        <dbReference type="ARBA" id="ARBA00023136"/>
    </source>
</evidence>
<keyword evidence="6" id="KW-0964">Secreted</keyword>
<evidence type="ECO:0000256" key="3">
    <source>
        <dbReference type="ARBA" id="ARBA00004651"/>
    </source>
</evidence>
<dbReference type="PANTHER" id="PTHR21248:SF22">
    <property type="entry name" value="PHOSPHOLIPASE D"/>
    <property type="match status" value="1"/>
</dbReference>
<dbReference type="Gene3D" id="3.30.870.10">
    <property type="entry name" value="Endonuclease Chain A"/>
    <property type="match status" value="2"/>
</dbReference>
<dbReference type="PROSITE" id="PS50035">
    <property type="entry name" value="PLD"/>
    <property type="match status" value="2"/>
</dbReference>
<dbReference type="InterPro" id="IPR001736">
    <property type="entry name" value="PLipase_D/transphosphatidylase"/>
</dbReference>